<dbReference type="RefSeq" id="WP_179911499.1">
    <property type="nucleotide sequence ID" value="NZ_CP058910.1"/>
</dbReference>
<evidence type="ECO:0000256" key="1">
    <source>
        <dbReference type="SAM" id="MobiDB-lite"/>
    </source>
</evidence>
<dbReference type="KEGG" id="hrr:HZS55_09810"/>
<evidence type="ECO:0000313" key="3">
    <source>
        <dbReference type="EMBL" id="QLH77574.1"/>
    </source>
</evidence>
<name>A0A7D5TNS7_9EURY</name>
<evidence type="ECO:0000313" key="4">
    <source>
        <dbReference type="Proteomes" id="UP000509667"/>
    </source>
</evidence>
<organism evidence="3 4">
    <name type="scientific">Halosimplex rubrum</name>
    <dbReference type="NCBI Taxonomy" id="869889"/>
    <lineage>
        <taxon>Archaea</taxon>
        <taxon>Methanobacteriati</taxon>
        <taxon>Methanobacteriota</taxon>
        <taxon>Stenosarchaea group</taxon>
        <taxon>Halobacteria</taxon>
        <taxon>Halobacteriales</taxon>
        <taxon>Haloarculaceae</taxon>
        <taxon>Halosimplex</taxon>
    </lineage>
</organism>
<feature type="compositionally biased region" description="Polar residues" evidence="1">
    <location>
        <begin position="255"/>
        <end position="265"/>
    </location>
</feature>
<dbReference type="GeneID" id="56078159"/>
<keyword evidence="2" id="KW-1133">Transmembrane helix</keyword>
<dbReference type="Proteomes" id="UP000509667">
    <property type="component" value="Chromosome"/>
</dbReference>
<keyword evidence="2" id="KW-0812">Transmembrane</keyword>
<feature type="compositionally biased region" description="Basic and acidic residues" evidence="1">
    <location>
        <begin position="240"/>
        <end position="254"/>
    </location>
</feature>
<dbReference type="OrthoDB" id="351168at2157"/>
<evidence type="ECO:0000256" key="2">
    <source>
        <dbReference type="SAM" id="Phobius"/>
    </source>
</evidence>
<dbReference type="AlphaFoldDB" id="A0A7D5TNS7"/>
<feature type="transmembrane region" description="Helical" evidence="2">
    <location>
        <begin position="21"/>
        <end position="42"/>
    </location>
</feature>
<protein>
    <submittedName>
        <fullName evidence="3">Uncharacterized protein</fullName>
    </submittedName>
</protein>
<keyword evidence="2" id="KW-0472">Membrane</keyword>
<dbReference type="EMBL" id="CP058910">
    <property type="protein sequence ID" value="QLH77574.1"/>
    <property type="molecule type" value="Genomic_DNA"/>
</dbReference>
<feature type="region of interest" description="Disordered" evidence="1">
    <location>
        <begin position="218"/>
        <end position="265"/>
    </location>
</feature>
<proteinExistence type="predicted"/>
<feature type="compositionally biased region" description="Basic and acidic residues" evidence="1">
    <location>
        <begin position="218"/>
        <end position="233"/>
    </location>
</feature>
<keyword evidence="4" id="KW-1185">Reference proteome</keyword>
<gene>
    <name evidence="3" type="ORF">HZS55_09810</name>
</gene>
<reference evidence="3 4" key="1">
    <citation type="submission" date="2020-07" db="EMBL/GenBank/DDBJ databases">
        <title>Halosimplex pelagicum sp. nov. and Halosimplex rubrum sp. nov., isolated from salted brown alga Laminaria, and emended description of the genus Halosimplex.</title>
        <authorList>
            <person name="Cui H."/>
        </authorList>
    </citation>
    <scope>NUCLEOTIDE SEQUENCE [LARGE SCALE GENOMIC DNA]</scope>
    <source>
        <strain evidence="3 4">R27</strain>
    </source>
</reference>
<sequence>MSTSNPLPTFGGRWDRLTYLLAAYKWLVSGLILGVIALVIYIRPSMPDFPPWVGAGLMAWVLLAFPCYLAGLLIVRWLRKWRYHTVYHINAVTDTREKWQVPPDIWDEKTVDGPPPYPVNDNQDFEVREFEWLEDIGELRVRGTWMGEASDSELVTSKSHMKSIHSYLLDAFEQLVEARALWHESSVELEQEIVNEHAEARERGLMVDQSAAKEVWENKVDGIEIDESDKPELSPEDLPDDHTPARPPENRSETNADSNSDTSNE</sequence>
<feature type="transmembrane region" description="Helical" evidence="2">
    <location>
        <begin position="54"/>
        <end position="75"/>
    </location>
</feature>
<accession>A0A7D5TNS7</accession>